<organism evidence="1">
    <name type="scientific">Tanacetum cinerariifolium</name>
    <name type="common">Dalmatian daisy</name>
    <name type="synonym">Chrysanthemum cinerariifolium</name>
    <dbReference type="NCBI Taxonomy" id="118510"/>
    <lineage>
        <taxon>Eukaryota</taxon>
        <taxon>Viridiplantae</taxon>
        <taxon>Streptophyta</taxon>
        <taxon>Embryophyta</taxon>
        <taxon>Tracheophyta</taxon>
        <taxon>Spermatophyta</taxon>
        <taxon>Magnoliopsida</taxon>
        <taxon>eudicotyledons</taxon>
        <taxon>Gunneridae</taxon>
        <taxon>Pentapetalae</taxon>
        <taxon>asterids</taxon>
        <taxon>campanulids</taxon>
        <taxon>Asterales</taxon>
        <taxon>Asteraceae</taxon>
        <taxon>Asteroideae</taxon>
        <taxon>Anthemideae</taxon>
        <taxon>Anthemidinae</taxon>
        <taxon>Tanacetum</taxon>
    </lineage>
</organism>
<evidence type="ECO:0000313" key="1">
    <source>
        <dbReference type="EMBL" id="GFD58984.1"/>
    </source>
</evidence>
<dbReference type="EMBL" id="BKCJ011859831">
    <property type="protein sequence ID" value="GFD58984.1"/>
    <property type="molecule type" value="Genomic_DNA"/>
</dbReference>
<dbReference type="AlphaFoldDB" id="A0A699XSH7"/>
<gene>
    <name evidence="1" type="ORF">Tci_930953</name>
</gene>
<name>A0A699XSH7_TANCI</name>
<reference evidence="1" key="1">
    <citation type="journal article" date="2019" name="Sci. Rep.">
        <title>Draft genome of Tanacetum cinerariifolium, the natural source of mosquito coil.</title>
        <authorList>
            <person name="Yamashiro T."/>
            <person name="Shiraishi A."/>
            <person name="Satake H."/>
            <person name="Nakayama K."/>
        </authorList>
    </citation>
    <scope>NUCLEOTIDE SEQUENCE</scope>
</reference>
<sequence length="55" mass="5591">MELAVNAEIEGASPVLRTIRRVSPAWMRSGGSGLPARARPASCAALISGDSGSPI</sequence>
<comment type="caution">
    <text evidence="1">The sequence shown here is derived from an EMBL/GenBank/DDBJ whole genome shotgun (WGS) entry which is preliminary data.</text>
</comment>
<accession>A0A699XSH7</accession>
<proteinExistence type="predicted"/>
<feature type="non-terminal residue" evidence="1">
    <location>
        <position position="55"/>
    </location>
</feature>
<protein>
    <submittedName>
        <fullName evidence="1">Uncharacterized protein</fullName>
    </submittedName>
</protein>